<reference evidence="1 2" key="1">
    <citation type="submission" date="2018-11" db="EMBL/GenBank/DDBJ databases">
        <title>Novel Erysipelotrichaceae bacterium isolated from small intestine of a swine.</title>
        <authorList>
            <person name="Kim J.S."/>
            <person name="Choe H."/>
            <person name="Lee Y.R."/>
            <person name="Kim K.M."/>
            <person name="Park D.S."/>
        </authorList>
    </citation>
    <scope>NUCLEOTIDE SEQUENCE [LARGE SCALE GENOMIC DNA]</scope>
    <source>
        <strain evidence="1 2">SG0102</strain>
    </source>
</reference>
<dbReference type="InterPro" id="IPR025716">
    <property type="entry name" value="Post-transcriptional_regulator"/>
</dbReference>
<dbReference type="Proteomes" id="UP000268059">
    <property type="component" value="Chromosome"/>
</dbReference>
<protein>
    <submittedName>
        <fullName evidence="1">Uncharacterized protein</fullName>
    </submittedName>
</protein>
<keyword evidence="2" id="KW-1185">Reference proteome</keyword>
<organism evidence="1 2">
    <name type="scientific">Intestinibaculum porci</name>
    <dbReference type="NCBI Taxonomy" id="2487118"/>
    <lineage>
        <taxon>Bacteria</taxon>
        <taxon>Bacillati</taxon>
        <taxon>Bacillota</taxon>
        <taxon>Erysipelotrichia</taxon>
        <taxon>Erysipelotrichales</taxon>
        <taxon>Erysipelotrichaceae</taxon>
        <taxon>Intestinibaculum</taxon>
    </lineage>
</organism>
<dbReference type="OrthoDB" id="1643833at2"/>
<name>A0A3G9JVW3_9FIRM</name>
<proteinExistence type="predicted"/>
<accession>A0A3G9JVW3</accession>
<dbReference type="InParanoid" id="A0A3G9JVW3"/>
<dbReference type="KEGG" id="ebm:SG0102_19480"/>
<dbReference type="RefSeq" id="WP_125119785.1">
    <property type="nucleotide sequence ID" value="NZ_AP019309.1"/>
</dbReference>
<dbReference type="EMBL" id="AP019309">
    <property type="protein sequence ID" value="BBH27014.1"/>
    <property type="molecule type" value="Genomic_DNA"/>
</dbReference>
<sequence>MKIRLKDPLPDEIIFIIHTKAHELKNEGIQRIDADDIKSYLYNVKWKDRVTVEYCDVINDIMSLNFSELFDFLRAKVIVDARKKEITDFNDLIFK</sequence>
<dbReference type="AlphaFoldDB" id="A0A3G9JVW3"/>
<dbReference type="Pfam" id="PF13797">
    <property type="entry name" value="Post_transc_reg"/>
    <property type="match status" value="1"/>
</dbReference>
<gene>
    <name evidence="1" type="ORF">SG0102_19480</name>
</gene>
<evidence type="ECO:0000313" key="1">
    <source>
        <dbReference type="EMBL" id="BBH27014.1"/>
    </source>
</evidence>
<evidence type="ECO:0000313" key="2">
    <source>
        <dbReference type="Proteomes" id="UP000268059"/>
    </source>
</evidence>